<dbReference type="AlphaFoldDB" id="A0A512DUY9"/>
<gene>
    <name evidence="2" type="primary">cpsM_2</name>
    <name evidence="2" type="ORF">SAE02_44320</name>
</gene>
<keyword evidence="1 2" id="KW-0808">Transferase</keyword>
<name>A0A512DUY9_9PROT</name>
<proteinExistence type="predicted"/>
<reference evidence="2 3" key="1">
    <citation type="submission" date="2019-07" db="EMBL/GenBank/DDBJ databases">
        <title>Whole genome shotgun sequence of Skermanella aerolata NBRC 106429.</title>
        <authorList>
            <person name="Hosoyama A."/>
            <person name="Uohara A."/>
            <person name="Ohji S."/>
            <person name="Ichikawa N."/>
        </authorList>
    </citation>
    <scope>NUCLEOTIDE SEQUENCE [LARGE SCALE GENOMIC DNA]</scope>
    <source>
        <strain evidence="2 3">NBRC 106429</strain>
    </source>
</reference>
<dbReference type="OrthoDB" id="277808at2"/>
<keyword evidence="3" id="KW-1185">Reference proteome</keyword>
<dbReference type="Pfam" id="PF04488">
    <property type="entry name" value="Gly_transf_sug"/>
    <property type="match status" value="1"/>
</dbReference>
<dbReference type="PANTHER" id="PTHR32385">
    <property type="entry name" value="MANNOSYL PHOSPHORYLINOSITOL CERAMIDE SYNTHASE"/>
    <property type="match status" value="1"/>
</dbReference>
<dbReference type="EMBL" id="BJYZ01000020">
    <property type="protein sequence ID" value="GEO40284.1"/>
    <property type="molecule type" value="Genomic_DNA"/>
</dbReference>
<dbReference type="GO" id="GO:0051999">
    <property type="term" value="P:mannosyl-inositol phosphorylceramide biosynthetic process"/>
    <property type="evidence" value="ECO:0007669"/>
    <property type="project" value="TreeGrafter"/>
</dbReference>
<accession>A0A512DUY9</accession>
<dbReference type="InterPro" id="IPR029044">
    <property type="entry name" value="Nucleotide-diphossugar_trans"/>
</dbReference>
<comment type="caution">
    <text evidence="2">The sequence shown here is derived from an EMBL/GenBank/DDBJ whole genome shotgun (WGS) entry which is preliminary data.</text>
</comment>
<dbReference type="PANTHER" id="PTHR32385:SF15">
    <property type="entry name" value="INOSITOL PHOSPHOCERAMIDE MANNOSYLTRANSFERASE 1"/>
    <property type="match status" value="1"/>
</dbReference>
<dbReference type="SUPFAM" id="SSF53448">
    <property type="entry name" value="Nucleotide-diphospho-sugar transferases"/>
    <property type="match status" value="1"/>
</dbReference>
<dbReference type="InterPro" id="IPR007577">
    <property type="entry name" value="GlycoTrfase_DXD_sugar-bd_CS"/>
</dbReference>
<dbReference type="Gene3D" id="3.90.550.20">
    <property type="match status" value="1"/>
</dbReference>
<protein>
    <submittedName>
        <fullName evidence="2">Glycosyl transferase</fullName>
    </submittedName>
</protein>
<dbReference type="InterPro" id="IPR051706">
    <property type="entry name" value="Glycosyltransferase_domain"/>
</dbReference>
<dbReference type="GO" id="GO:0016020">
    <property type="term" value="C:membrane"/>
    <property type="evidence" value="ECO:0007669"/>
    <property type="project" value="GOC"/>
</dbReference>
<evidence type="ECO:0000256" key="1">
    <source>
        <dbReference type="ARBA" id="ARBA00022679"/>
    </source>
</evidence>
<organism evidence="2 3">
    <name type="scientific">Skermanella aerolata</name>
    <dbReference type="NCBI Taxonomy" id="393310"/>
    <lineage>
        <taxon>Bacteria</taxon>
        <taxon>Pseudomonadati</taxon>
        <taxon>Pseudomonadota</taxon>
        <taxon>Alphaproteobacteria</taxon>
        <taxon>Rhodospirillales</taxon>
        <taxon>Azospirillaceae</taxon>
        <taxon>Skermanella</taxon>
    </lineage>
</organism>
<dbReference type="Proteomes" id="UP000321523">
    <property type="component" value="Unassembled WGS sequence"/>
</dbReference>
<evidence type="ECO:0000313" key="2">
    <source>
        <dbReference type="EMBL" id="GEO40284.1"/>
    </source>
</evidence>
<dbReference type="GO" id="GO:0000030">
    <property type="term" value="F:mannosyltransferase activity"/>
    <property type="evidence" value="ECO:0007669"/>
    <property type="project" value="TreeGrafter"/>
</dbReference>
<sequence length="205" mass="23390">MPEYSIVQWNEDNLYSESPYVKAAYQKKRYAFVADYMRLWALYNEGGIYMDTDVEMVKPFDDLLGEKIFLGRQSPTSVGVGVIGATKGHPFLKRIMDSLDAEAMSGRITFMPLPELVDSLLASSGNEDITILPEDCCYPYNPYSPEVIRRKPLLSNMSDKTICVHHWEGSWLGEISLKTMLHLRIRHTIGKAKAKVRTLSFRRST</sequence>
<evidence type="ECO:0000313" key="3">
    <source>
        <dbReference type="Proteomes" id="UP000321523"/>
    </source>
</evidence>